<proteinExistence type="predicted"/>
<keyword evidence="2" id="KW-1185">Reference proteome</keyword>
<protein>
    <submittedName>
        <fullName evidence="3">Uncharacterized protein LOC107479025</fullName>
    </submittedName>
</protein>
<reference evidence="2" key="1">
    <citation type="journal article" date="2016" name="Nat. Genet.">
        <title>The genome sequences of Arachis duranensis and Arachis ipaensis, the diploid ancestors of cultivated peanut.</title>
        <authorList>
            <person name="Bertioli D.J."/>
            <person name="Cannon S.B."/>
            <person name="Froenicke L."/>
            <person name="Huang G."/>
            <person name="Farmer A.D."/>
            <person name="Cannon E.K."/>
            <person name="Liu X."/>
            <person name="Gao D."/>
            <person name="Clevenger J."/>
            <person name="Dash S."/>
            <person name="Ren L."/>
            <person name="Moretzsohn M.C."/>
            <person name="Shirasawa K."/>
            <person name="Huang W."/>
            <person name="Vidigal B."/>
            <person name="Abernathy B."/>
            <person name="Chu Y."/>
            <person name="Niederhuth C.E."/>
            <person name="Umale P."/>
            <person name="Araujo A.C."/>
            <person name="Kozik A."/>
            <person name="Kim K.D."/>
            <person name="Burow M.D."/>
            <person name="Varshney R.K."/>
            <person name="Wang X."/>
            <person name="Zhang X."/>
            <person name="Barkley N."/>
            <person name="Guimaraes P.M."/>
            <person name="Isobe S."/>
            <person name="Guo B."/>
            <person name="Liao B."/>
            <person name="Stalker H.T."/>
            <person name="Schmitz R.J."/>
            <person name="Scheffler B.E."/>
            <person name="Leal-Bertioli S.C."/>
            <person name="Xun X."/>
            <person name="Jackson S.A."/>
            <person name="Michelmore R."/>
            <person name="Ozias-Akins P."/>
        </authorList>
    </citation>
    <scope>NUCLEOTIDE SEQUENCE [LARGE SCALE GENOMIC DNA]</scope>
    <source>
        <strain evidence="2">cv. V14167</strain>
    </source>
</reference>
<feature type="region of interest" description="Disordered" evidence="1">
    <location>
        <begin position="186"/>
        <end position="210"/>
    </location>
</feature>
<dbReference type="SUPFAM" id="SSF50630">
    <property type="entry name" value="Acid proteases"/>
    <property type="match status" value="1"/>
</dbReference>
<accession>A0A6P4CNM7</accession>
<dbReference type="AlphaFoldDB" id="A0A6P4CNM7"/>
<evidence type="ECO:0000256" key="1">
    <source>
        <dbReference type="SAM" id="MobiDB-lite"/>
    </source>
</evidence>
<organism evidence="2 3">
    <name type="scientific">Arachis duranensis</name>
    <name type="common">Wild peanut</name>
    <dbReference type="NCBI Taxonomy" id="130453"/>
    <lineage>
        <taxon>Eukaryota</taxon>
        <taxon>Viridiplantae</taxon>
        <taxon>Streptophyta</taxon>
        <taxon>Embryophyta</taxon>
        <taxon>Tracheophyta</taxon>
        <taxon>Spermatophyta</taxon>
        <taxon>Magnoliopsida</taxon>
        <taxon>eudicotyledons</taxon>
        <taxon>Gunneridae</taxon>
        <taxon>Pentapetalae</taxon>
        <taxon>rosids</taxon>
        <taxon>fabids</taxon>
        <taxon>Fabales</taxon>
        <taxon>Fabaceae</taxon>
        <taxon>Papilionoideae</taxon>
        <taxon>50 kb inversion clade</taxon>
        <taxon>dalbergioids sensu lato</taxon>
        <taxon>Dalbergieae</taxon>
        <taxon>Pterocarpus clade</taxon>
        <taxon>Arachis</taxon>
    </lineage>
</organism>
<evidence type="ECO:0000313" key="3">
    <source>
        <dbReference type="RefSeq" id="XP_015954665.1"/>
    </source>
</evidence>
<dbReference type="GeneID" id="107479025"/>
<name>A0A6P4CNM7_ARADU</name>
<dbReference type="InterPro" id="IPR021109">
    <property type="entry name" value="Peptidase_aspartic_dom_sf"/>
</dbReference>
<dbReference type="Proteomes" id="UP000515211">
    <property type="component" value="Chromosome 3"/>
</dbReference>
<evidence type="ECO:0000313" key="2">
    <source>
        <dbReference type="Proteomes" id="UP000515211"/>
    </source>
</evidence>
<reference evidence="3" key="2">
    <citation type="submission" date="2025-08" db="UniProtKB">
        <authorList>
            <consortium name="RefSeq"/>
        </authorList>
    </citation>
    <scope>IDENTIFICATION</scope>
    <source>
        <tissue evidence="3">Whole plant</tissue>
    </source>
</reference>
<sequence>MGAIPEKCGDPGPCLVTCTIGGIQFVDCMCDLGACVSIMPLSVYDALMLPPLKWSAARFVLADKIIISVVGVAEDVLVSINRLTFPIDFYILGMPLNYSGRPSSILLGRPFLKTSWFKLNAFSGTYSFEINGRAVSFNLDEAMRHLLDDHSVFRCDMIDDIVAEVHQDAVHEKNVVQGISVGKLPKYDEDTLPPPVLPDDQVPSHKQNMEPKPLPPHLKYAYLEENQKLPVIIAKKLNSQQEERLLNIL</sequence>
<dbReference type="Gene3D" id="2.40.70.10">
    <property type="entry name" value="Acid Proteases"/>
    <property type="match status" value="1"/>
</dbReference>
<dbReference type="PANTHER" id="PTHR33067">
    <property type="entry name" value="RNA-DIRECTED DNA POLYMERASE-RELATED"/>
    <property type="match status" value="1"/>
</dbReference>
<dbReference type="CDD" id="cd00303">
    <property type="entry name" value="retropepsin_like"/>
    <property type="match status" value="1"/>
</dbReference>
<dbReference type="RefSeq" id="XP_015954665.1">
    <property type="nucleotide sequence ID" value="XM_016099179.1"/>
</dbReference>
<gene>
    <name evidence="3" type="primary">LOC107479025</name>
</gene>
<dbReference type="PANTHER" id="PTHR33067:SF15">
    <property type="entry name" value="RNA-DIRECTED DNA POLYMERASE"/>
    <property type="match status" value="1"/>
</dbReference>
<dbReference type="KEGG" id="adu:107479025"/>